<dbReference type="InterPro" id="IPR017972">
    <property type="entry name" value="Cyt_P450_CS"/>
</dbReference>
<dbReference type="GO" id="GO:0016705">
    <property type="term" value="F:oxidoreductase activity, acting on paired donors, with incorporation or reduction of molecular oxygen"/>
    <property type="evidence" value="ECO:0007669"/>
    <property type="project" value="InterPro"/>
</dbReference>
<keyword evidence="16" id="KW-1185">Reference proteome</keyword>
<keyword evidence="9 14" id="KW-0560">Oxidoreductase</keyword>
<dbReference type="InterPro" id="IPR036396">
    <property type="entry name" value="Cyt_P450_sf"/>
</dbReference>
<evidence type="ECO:0000256" key="5">
    <source>
        <dbReference type="ARBA" id="ARBA00022617"/>
    </source>
</evidence>
<dbReference type="GO" id="GO:0020037">
    <property type="term" value="F:heme binding"/>
    <property type="evidence" value="ECO:0007669"/>
    <property type="project" value="InterPro"/>
</dbReference>
<dbReference type="SUPFAM" id="SSF48264">
    <property type="entry name" value="Cytochrome P450"/>
    <property type="match status" value="1"/>
</dbReference>
<feature type="binding site" description="axial binding residue" evidence="13">
    <location>
        <position position="352"/>
    </location>
    <ligand>
        <name>heme</name>
        <dbReference type="ChEBI" id="CHEBI:30413"/>
    </ligand>
    <ligandPart>
        <name>Fe</name>
        <dbReference type="ChEBI" id="CHEBI:18248"/>
    </ligandPart>
</feature>
<evidence type="ECO:0008006" key="17">
    <source>
        <dbReference type="Google" id="ProtNLM"/>
    </source>
</evidence>
<dbReference type="Gene3D" id="1.10.630.10">
    <property type="entry name" value="Cytochrome P450"/>
    <property type="match status" value="1"/>
</dbReference>
<dbReference type="PRINTS" id="PR00385">
    <property type="entry name" value="P450"/>
</dbReference>
<proteinExistence type="inferred from homology"/>
<keyword evidence="8" id="KW-0492">Microsome</keyword>
<evidence type="ECO:0000256" key="11">
    <source>
        <dbReference type="ARBA" id="ARBA00023033"/>
    </source>
</evidence>
<dbReference type="InterPro" id="IPR050476">
    <property type="entry name" value="Insect_CytP450_Detox"/>
</dbReference>
<sequence length="408" mass="47016">MDPELIKTILTKEFSQFQGRGQPIDEEEGPRWKNLRSKLSPVFTSGKLKVMFPLMTDIGQQLEARLRLLAAEEGAGGEVELKDLLVRYSTDVIGSVAFGITCNSLSGESGEFHTMSREVFSRNILFLIRFFLVSVHPAFIKLMPFKSLFYKTTLFFLSLMKETIEFREKNKVDRNDLVKLMMQLREADRHETDRFNHIEFNENVMAGQAFLFFIAGLDNIANSVGFALHELSLNPALQQRAVEEVRACSARHGGLTYEALREMELIERIMREVLRKYSPVGILTREPTSTFQGTDVVVDKSVMVWIPVWQMLHDPDLYKDPERFDPDRFTEEAKEQRHAYTYLPFGEGPRFCIAERFAILEMKLCLAGLLDKFAFSVGHKTDLKLEFDAKVFSPTPKNGFWLKVDERR</sequence>
<dbReference type="EMBL" id="JAPTSV010000008">
    <property type="protein sequence ID" value="KAJ1524964.1"/>
    <property type="molecule type" value="Genomic_DNA"/>
</dbReference>
<gene>
    <name evidence="15" type="ORF">ONE63_009817</name>
</gene>
<protein>
    <recommendedName>
        <fullName evidence="17">Cytochrome P450</fullName>
    </recommendedName>
</protein>
<dbReference type="Proteomes" id="UP001075354">
    <property type="component" value="Chromosome 8"/>
</dbReference>
<dbReference type="PANTHER" id="PTHR24292">
    <property type="entry name" value="CYTOCHROME P450"/>
    <property type="match status" value="1"/>
</dbReference>
<dbReference type="InterPro" id="IPR001128">
    <property type="entry name" value="Cyt_P450"/>
</dbReference>
<comment type="caution">
    <text evidence="15">The sequence shown here is derived from an EMBL/GenBank/DDBJ whole genome shotgun (WGS) entry which is preliminary data.</text>
</comment>
<evidence type="ECO:0000256" key="9">
    <source>
        <dbReference type="ARBA" id="ARBA00023002"/>
    </source>
</evidence>
<dbReference type="PROSITE" id="PS00086">
    <property type="entry name" value="CYTOCHROME_P450"/>
    <property type="match status" value="1"/>
</dbReference>
<accession>A0AAV7XKJ7</accession>
<dbReference type="FunFam" id="1.10.630.10:FF:000182">
    <property type="entry name" value="Cytochrome P450 3A4"/>
    <property type="match status" value="1"/>
</dbReference>
<evidence type="ECO:0000256" key="3">
    <source>
        <dbReference type="ARBA" id="ARBA00004406"/>
    </source>
</evidence>
<evidence type="ECO:0000313" key="15">
    <source>
        <dbReference type="EMBL" id="KAJ1524964.1"/>
    </source>
</evidence>
<evidence type="ECO:0000256" key="7">
    <source>
        <dbReference type="ARBA" id="ARBA00022824"/>
    </source>
</evidence>
<evidence type="ECO:0000256" key="4">
    <source>
        <dbReference type="ARBA" id="ARBA00010617"/>
    </source>
</evidence>
<keyword evidence="12" id="KW-0472">Membrane</keyword>
<evidence type="ECO:0000256" key="14">
    <source>
        <dbReference type="RuleBase" id="RU000461"/>
    </source>
</evidence>
<organism evidence="15 16">
    <name type="scientific">Megalurothrips usitatus</name>
    <name type="common">bean blossom thrips</name>
    <dbReference type="NCBI Taxonomy" id="439358"/>
    <lineage>
        <taxon>Eukaryota</taxon>
        <taxon>Metazoa</taxon>
        <taxon>Ecdysozoa</taxon>
        <taxon>Arthropoda</taxon>
        <taxon>Hexapoda</taxon>
        <taxon>Insecta</taxon>
        <taxon>Pterygota</taxon>
        <taxon>Neoptera</taxon>
        <taxon>Paraneoptera</taxon>
        <taxon>Thysanoptera</taxon>
        <taxon>Terebrantia</taxon>
        <taxon>Thripoidea</taxon>
        <taxon>Thripidae</taxon>
        <taxon>Megalurothrips</taxon>
    </lineage>
</organism>
<dbReference type="GO" id="GO:0004497">
    <property type="term" value="F:monooxygenase activity"/>
    <property type="evidence" value="ECO:0007669"/>
    <property type="project" value="UniProtKB-KW"/>
</dbReference>
<comment type="subcellular location">
    <subcellularLocation>
        <location evidence="3">Endoplasmic reticulum membrane</location>
        <topology evidence="3">Peripheral membrane protein</topology>
    </subcellularLocation>
    <subcellularLocation>
        <location evidence="2">Microsome membrane</location>
        <topology evidence="2">Peripheral membrane protein</topology>
    </subcellularLocation>
</comment>
<evidence type="ECO:0000256" key="8">
    <source>
        <dbReference type="ARBA" id="ARBA00022848"/>
    </source>
</evidence>
<evidence type="ECO:0000256" key="1">
    <source>
        <dbReference type="ARBA" id="ARBA00001971"/>
    </source>
</evidence>
<name>A0AAV7XKJ7_9NEOP</name>
<dbReference type="AlphaFoldDB" id="A0AAV7XKJ7"/>
<dbReference type="CDD" id="cd11056">
    <property type="entry name" value="CYP6-like"/>
    <property type="match status" value="1"/>
</dbReference>
<keyword evidence="7" id="KW-0256">Endoplasmic reticulum</keyword>
<keyword evidence="11 14" id="KW-0503">Monooxygenase</keyword>
<dbReference type="GO" id="GO:0005789">
    <property type="term" value="C:endoplasmic reticulum membrane"/>
    <property type="evidence" value="ECO:0007669"/>
    <property type="project" value="UniProtKB-SubCell"/>
</dbReference>
<keyword evidence="5 13" id="KW-0349">Heme</keyword>
<dbReference type="InterPro" id="IPR002401">
    <property type="entry name" value="Cyt_P450_E_grp-I"/>
</dbReference>
<evidence type="ECO:0000313" key="16">
    <source>
        <dbReference type="Proteomes" id="UP001075354"/>
    </source>
</evidence>
<reference evidence="15" key="1">
    <citation type="submission" date="2022-12" db="EMBL/GenBank/DDBJ databases">
        <title>Chromosome-level genome assembly of the bean flower thrips Megalurothrips usitatus.</title>
        <authorList>
            <person name="Ma L."/>
            <person name="Liu Q."/>
            <person name="Li H."/>
            <person name="Cai W."/>
        </authorList>
    </citation>
    <scope>NUCLEOTIDE SEQUENCE</scope>
    <source>
        <strain evidence="15">Cailab_2022a</strain>
    </source>
</reference>
<evidence type="ECO:0000256" key="12">
    <source>
        <dbReference type="ARBA" id="ARBA00023136"/>
    </source>
</evidence>
<comment type="similarity">
    <text evidence="4 14">Belongs to the cytochrome P450 family.</text>
</comment>
<evidence type="ECO:0000256" key="2">
    <source>
        <dbReference type="ARBA" id="ARBA00004174"/>
    </source>
</evidence>
<keyword evidence="6 13" id="KW-0479">Metal-binding</keyword>
<comment type="cofactor">
    <cofactor evidence="1 13">
        <name>heme</name>
        <dbReference type="ChEBI" id="CHEBI:30413"/>
    </cofactor>
</comment>
<dbReference type="GO" id="GO:0005506">
    <property type="term" value="F:iron ion binding"/>
    <property type="evidence" value="ECO:0007669"/>
    <property type="project" value="InterPro"/>
</dbReference>
<evidence type="ECO:0000256" key="6">
    <source>
        <dbReference type="ARBA" id="ARBA00022723"/>
    </source>
</evidence>
<keyword evidence="10 13" id="KW-0408">Iron</keyword>
<dbReference type="PRINTS" id="PR00463">
    <property type="entry name" value="EP450I"/>
</dbReference>
<dbReference type="PANTHER" id="PTHR24292:SF103">
    <property type="entry name" value="CYTOCHROME P450 6BS1"/>
    <property type="match status" value="1"/>
</dbReference>
<evidence type="ECO:0000256" key="10">
    <source>
        <dbReference type="ARBA" id="ARBA00023004"/>
    </source>
</evidence>
<dbReference type="Pfam" id="PF00067">
    <property type="entry name" value="p450"/>
    <property type="match status" value="1"/>
</dbReference>
<evidence type="ECO:0000256" key="13">
    <source>
        <dbReference type="PIRSR" id="PIRSR602401-1"/>
    </source>
</evidence>